<sequence length="73" mass="8616">MTKRITSTVWHTYEIEKGQNIIKNFKRHADGTFTSDFTHYLDKMKAKDFVEWLISNKRMGIALQPIRATKKVT</sequence>
<dbReference type="GO" id="GO:0031769">
    <property type="term" value="F:glucagon receptor binding"/>
    <property type="evidence" value="ECO:0007669"/>
    <property type="project" value="TreeGrafter"/>
</dbReference>
<dbReference type="GO" id="GO:0010737">
    <property type="term" value="P:protein kinase A signaling"/>
    <property type="evidence" value="ECO:0007669"/>
    <property type="project" value="TreeGrafter"/>
</dbReference>
<name>A0AA47NNR3_MERPO</name>
<evidence type="ECO:0000313" key="7">
    <source>
        <dbReference type="Proteomes" id="UP001174136"/>
    </source>
</evidence>
<dbReference type="PANTHER" id="PTHR11418">
    <property type="entry name" value="GLUCAGON"/>
    <property type="match status" value="1"/>
</dbReference>
<comment type="subcellular location">
    <subcellularLocation>
        <location evidence="1">Secreted</location>
    </subcellularLocation>
</comment>
<evidence type="ECO:0000256" key="1">
    <source>
        <dbReference type="ARBA" id="ARBA00004613"/>
    </source>
</evidence>
<evidence type="ECO:0000256" key="3">
    <source>
        <dbReference type="ARBA" id="ARBA00022525"/>
    </source>
</evidence>
<dbReference type="GO" id="GO:0007188">
    <property type="term" value="P:adenylate cyclase-modulating G protein-coupled receptor signaling pathway"/>
    <property type="evidence" value="ECO:0007669"/>
    <property type="project" value="TreeGrafter"/>
</dbReference>
<keyword evidence="4" id="KW-0372">Hormone</keyword>
<keyword evidence="3" id="KW-0964">Secreted</keyword>
<accession>A0AA47NNR3</accession>
<proteinExistence type="inferred from homology"/>
<dbReference type="InterPro" id="IPR000532">
    <property type="entry name" value="Glucagon_GIP_secretin_VIP"/>
</dbReference>
<dbReference type="Pfam" id="PF00123">
    <property type="entry name" value="Hormone_2"/>
    <property type="match status" value="1"/>
</dbReference>
<dbReference type="GO" id="GO:0005615">
    <property type="term" value="C:extracellular space"/>
    <property type="evidence" value="ECO:0007669"/>
    <property type="project" value="TreeGrafter"/>
</dbReference>
<dbReference type="PANTHER" id="PTHR11418:SF0">
    <property type="entry name" value="PRO-GLUCAGON"/>
    <property type="match status" value="1"/>
</dbReference>
<evidence type="ECO:0000256" key="2">
    <source>
        <dbReference type="ARBA" id="ARBA00008369"/>
    </source>
</evidence>
<dbReference type="InterPro" id="IPR015550">
    <property type="entry name" value="Glucagon"/>
</dbReference>
<organism evidence="6 7">
    <name type="scientific">Merluccius polli</name>
    <name type="common">Benguela hake</name>
    <name type="synonym">Merluccius cadenati</name>
    <dbReference type="NCBI Taxonomy" id="89951"/>
    <lineage>
        <taxon>Eukaryota</taxon>
        <taxon>Metazoa</taxon>
        <taxon>Chordata</taxon>
        <taxon>Craniata</taxon>
        <taxon>Vertebrata</taxon>
        <taxon>Euteleostomi</taxon>
        <taxon>Actinopterygii</taxon>
        <taxon>Neopterygii</taxon>
        <taxon>Teleostei</taxon>
        <taxon>Neoteleostei</taxon>
        <taxon>Acanthomorphata</taxon>
        <taxon>Zeiogadaria</taxon>
        <taxon>Gadariae</taxon>
        <taxon>Gadiformes</taxon>
        <taxon>Gadoidei</taxon>
        <taxon>Merlucciidae</taxon>
        <taxon>Merluccius</taxon>
    </lineage>
</organism>
<dbReference type="EMBL" id="JAOPHQ010006263">
    <property type="protein sequence ID" value="KAK0132441.1"/>
    <property type="molecule type" value="Genomic_DNA"/>
</dbReference>
<protein>
    <submittedName>
        <fullName evidence="6">Glucagon-1</fullName>
    </submittedName>
</protein>
<comment type="caution">
    <text evidence="6">The sequence shown here is derived from an EMBL/GenBank/DDBJ whole genome shotgun (WGS) entry which is preliminary data.</text>
</comment>
<gene>
    <name evidence="6" type="primary">gcg1_0</name>
    <name evidence="6" type="ORF">N1851_032669</name>
</gene>
<dbReference type="Proteomes" id="UP001174136">
    <property type="component" value="Unassembled WGS sequence"/>
</dbReference>
<dbReference type="SMART" id="SM00070">
    <property type="entry name" value="GLUCA"/>
    <property type="match status" value="1"/>
</dbReference>
<evidence type="ECO:0000256" key="4">
    <source>
        <dbReference type="ARBA" id="ARBA00022702"/>
    </source>
</evidence>
<dbReference type="Gene3D" id="6.10.250.590">
    <property type="match status" value="1"/>
</dbReference>
<dbReference type="GO" id="GO:0043066">
    <property type="term" value="P:negative regulation of apoptotic process"/>
    <property type="evidence" value="ECO:0007669"/>
    <property type="project" value="TreeGrafter"/>
</dbReference>
<evidence type="ECO:0000313" key="6">
    <source>
        <dbReference type="EMBL" id="KAK0132441.1"/>
    </source>
</evidence>
<dbReference type="GO" id="GO:0005179">
    <property type="term" value="F:hormone activity"/>
    <property type="evidence" value="ECO:0007669"/>
    <property type="project" value="UniProtKB-KW"/>
</dbReference>
<dbReference type="PROSITE" id="PS00260">
    <property type="entry name" value="GLUCAGON"/>
    <property type="match status" value="1"/>
</dbReference>
<comment type="similarity">
    <text evidence="2">Belongs to the glucagon family.</text>
</comment>
<feature type="domain" description="Glucagon / GIP / secretin / VIP family" evidence="5">
    <location>
        <begin position="28"/>
        <end position="50"/>
    </location>
</feature>
<keyword evidence="7" id="KW-1185">Reference proteome</keyword>
<dbReference type="GO" id="GO:0035774">
    <property type="term" value="P:positive regulation of insulin secretion involved in cellular response to glucose stimulus"/>
    <property type="evidence" value="ECO:0007669"/>
    <property type="project" value="TreeGrafter"/>
</dbReference>
<reference evidence="6" key="1">
    <citation type="journal article" date="2023" name="Front. Mar. Sci.">
        <title>A new Merluccius polli reference genome to investigate the effects of global change in West African waters.</title>
        <authorList>
            <person name="Mateo J.L."/>
            <person name="Blanco-Fernandez C."/>
            <person name="Garcia-Vazquez E."/>
            <person name="Machado-Schiaffino G."/>
        </authorList>
    </citation>
    <scope>NUCLEOTIDE SEQUENCE</scope>
    <source>
        <strain evidence="6">C29</strain>
        <tissue evidence="6">Fin</tissue>
    </source>
</reference>
<evidence type="ECO:0000259" key="5">
    <source>
        <dbReference type="PROSITE" id="PS00260"/>
    </source>
</evidence>
<dbReference type="AlphaFoldDB" id="A0AA47NNR3"/>